<sequence length="104" mass="11918">MLQVLQIPGSYPQNDIQNELRLQSGLHILDNALGKFGYDGVFPQRYRYDIILRDEDTHRYRIIGHARFGLFRDRRVDDNQGSPVLGFDAGGFLFVQSGTEEVGF</sequence>
<protein>
    <submittedName>
        <fullName evidence="1">Uncharacterized protein</fullName>
    </submittedName>
</protein>
<proteinExistence type="predicted"/>
<gene>
    <name evidence="1" type="ORF">SDC9_203782</name>
</gene>
<dbReference type="EMBL" id="VSSQ01126072">
    <property type="protein sequence ID" value="MPN56096.1"/>
    <property type="molecule type" value="Genomic_DNA"/>
</dbReference>
<evidence type="ECO:0000313" key="1">
    <source>
        <dbReference type="EMBL" id="MPN56096.1"/>
    </source>
</evidence>
<name>A0A645IY37_9ZZZZ</name>
<comment type="caution">
    <text evidence="1">The sequence shown here is derived from an EMBL/GenBank/DDBJ whole genome shotgun (WGS) entry which is preliminary data.</text>
</comment>
<accession>A0A645IY37</accession>
<reference evidence="1" key="1">
    <citation type="submission" date="2019-08" db="EMBL/GenBank/DDBJ databases">
        <authorList>
            <person name="Kucharzyk K."/>
            <person name="Murdoch R.W."/>
            <person name="Higgins S."/>
            <person name="Loffler F."/>
        </authorList>
    </citation>
    <scope>NUCLEOTIDE SEQUENCE</scope>
</reference>
<organism evidence="1">
    <name type="scientific">bioreactor metagenome</name>
    <dbReference type="NCBI Taxonomy" id="1076179"/>
    <lineage>
        <taxon>unclassified sequences</taxon>
        <taxon>metagenomes</taxon>
        <taxon>ecological metagenomes</taxon>
    </lineage>
</organism>
<dbReference type="AlphaFoldDB" id="A0A645IY37"/>